<dbReference type="Pfam" id="PF17837">
    <property type="entry name" value="4PPT_N"/>
    <property type="match status" value="1"/>
</dbReference>
<gene>
    <name evidence="5" type="ORF">DSLASN_43730</name>
</gene>
<reference evidence="5 6" key="1">
    <citation type="submission" date="2021-02" db="EMBL/GenBank/DDBJ databases">
        <title>Complete genome of Desulfoluna sp. strain ASN36.</title>
        <authorList>
            <person name="Takahashi A."/>
            <person name="Kojima H."/>
            <person name="Fukui M."/>
        </authorList>
    </citation>
    <scope>NUCLEOTIDE SEQUENCE [LARGE SCALE GENOMIC DNA]</scope>
    <source>
        <strain evidence="5 6">ASN36</strain>
    </source>
</reference>
<feature type="domain" description="4'-phosphopantetheinyl transferase" evidence="3">
    <location>
        <begin position="144"/>
        <end position="209"/>
    </location>
</feature>
<dbReference type="Gene3D" id="3.90.470.20">
    <property type="entry name" value="4'-phosphopantetheinyl transferase domain"/>
    <property type="match status" value="2"/>
</dbReference>
<dbReference type="PANTHER" id="PTHR12215">
    <property type="entry name" value="PHOSPHOPANTETHEINE TRANSFERASE"/>
    <property type="match status" value="1"/>
</dbReference>
<keyword evidence="6" id="KW-1185">Reference proteome</keyword>
<evidence type="ECO:0000259" key="4">
    <source>
        <dbReference type="Pfam" id="PF17837"/>
    </source>
</evidence>
<dbReference type="Pfam" id="PF01648">
    <property type="entry name" value="ACPS"/>
    <property type="match status" value="1"/>
</dbReference>
<evidence type="ECO:0000313" key="5">
    <source>
        <dbReference type="EMBL" id="BCS98741.1"/>
    </source>
</evidence>
<accession>A0ABN6F976</accession>
<proteinExistence type="inferred from homology"/>
<dbReference type="EMBL" id="AP024488">
    <property type="protein sequence ID" value="BCS98741.1"/>
    <property type="molecule type" value="Genomic_DNA"/>
</dbReference>
<dbReference type="SUPFAM" id="SSF56214">
    <property type="entry name" value="4'-phosphopantetheinyl transferase"/>
    <property type="match status" value="2"/>
</dbReference>
<dbReference type="InterPro" id="IPR041354">
    <property type="entry name" value="4PPT_N"/>
</dbReference>
<evidence type="ECO:0000313" key="6">
    <source>
        <dbReference type="Proteomes" id="UP001320148"/>
    </source>
</evidence>
<keyword evidence="2" id="KW-0808">Transferase</keyword>
<evidence type="ECO:0000256" key="2">
    <source>
        <dbReference type="ARBA" id="ARBA00022679"/>
    </source>
</evidence>
<dbReference type="RefSeq" id="WP_236890117.1">
    <property type="nucleotide sequence ID" value="NZ_AP024488.1"/>
</dbReference>
<evidence type="ECO:0008006" key="7">
    <source>
        <dbReference type="Google" id="ProtNLM"/>
    </source>
</evidence>
<evidence type="ECO:0000256" key="1">
    <source>
        <dbReference type="ARBA" id="ARBA00010990"/>
    </source>
</evidence>
<name>A0ABN6F976_9BACT</name>
<organism evidence="5 6">
    <name type="scientific">Desulfoluna limicola</name>
    <dbReference type="NCBI Taxonomy" id="2810562"/>
    <lineage>
        <taxon>Bacteria</taxon>
        <taxon>Pseudomonadati</taxon>
        <taxon>Thermodesulfobacteriota</taxon>
        <taxon>Desulfobacteria</taxon>
        <taxon>Desulfobacterales</taxon>
        <taxon>Desulfolunaceae</taxon>
        <taxon>Desulfoluna</taxon>
    </lineage>
</organism>
<evidence type="ECO:0000259" key="3">
    <source>
        <dbReference type="Pfam" id="PF01648"/>
    </source>
</evidence>
<feature type="domain" description="4'-phosphopantetheinyl transferase N-terminal" evidence="4">
    <location>
        <begin position="74"/>
        <end position="137"/>
    </location>
</feature>
<protein>
    <recommendedName>
        <fullName evidence="7">4'-phosphopantetheinyl transferase</fullName>
    </recommendedName>
</protein>
<comment type="similarity">
    <text evidence="1">Belongs to the P-Pant transferase superfamily. Gsp/Sfp/HetI/AcpT family.</text>
</comment>
<dbReference type="InterPro" id="IPR050559">
    <property type="entry name" value="P-Pant_transferase_sf"/>
</dbReference>
<dbReference type="InterPro" id="IPR037143">
    <property type="entry name" value="4-PPantetheinyl_Trfase_dom_sf"/>
</dbReference>
<dbReference type="InterPro" id="IPR008278">
    <property type="entry name" value="4-PPantetheinyl_Trfase_dom"/>
</dbReference>
<dbReference type="Proteomes" id="UP001320148">
    <property type="component" value="Chromosome"/>
</dbReference>
<dbReference type="PANTHER" id="PTHR12215:SF10">
    <property type="entry name" value="L-AMINOADIPATE-SEMIALDEHYDE DEHYDROGENASE-PHOSPHOPANTETHEINYL TRANSFERASE"/>
    <property type="match status" value="1"/>
</dbReference>
<sequence>MNDVNPSLEQMVCLSRLDGGMVLADVDISVFMRTFLPEFPAGRRGVPGVDLMNVSGLDTLFMAAERKRASEFRVLKKQAEWLCGRLAVKQAAAELLSVDPKGVAVDTEPEGAPFLADHRSTPISISHSGDHAVAVISTRKERRVAVDIEQVEEGRMPHVSRVAFTPREIAELQGAPDNEWYRRWTLKEAFLKYIAKGFHESLKKVEILNCGICHHGEMVDGIAWDTPDFHEGYQLSVVWETRG</sequence>